<feature type="region of interest" description="Disordered" evidence="1">
    <location>
        <begin position="465"/>
        <end position="489"/>
    </location>
</feature>
<gene>
    <name evidence="3" type="ORF">FNK824_LOCUS2319</name>
    <name evidence="2" type="ORF">SEV965_LOCUS4708</name>
</gene>
<name>A0A813YDJ5_9BILA</name>
<comment type="caution">
    <text evidence="2">The sequence shown here is derived from an EMBL/GenBank/DDBJ whole genome shotgun (WGS) entry which is preliminary data.</text>
</comment>
<dbReference type="EMBL" id="CAJNOU010000138">
    <property type="protein sequence ID" value="CAF0882745.1"/>
    <property type="molecule type" value="Genomic_DNA"/>
</dbReference>
<evidence type="ECO:0000256" key="1">
    <source>
        <dbReference type="SAM" id="MobiDB-lite"/>
    </source>
</evidence>
<sequence>MPKEQYTANSQSELHANISEELLSNTLPARIGPYRSLSAKRPRDPSHRKSVSFNDVPIVHEVPLHDTMRNSNCDTFRSWAYTDATPPTSVIPSFYSSQVLLPFNSTSAAAQKMHANRLCSTLYSTPSTTSTTTNRIPDWAIRAKTSKTVSNSEETNTTNENNSTGNPPMIILHIPDERTSRDTTVKTNNQSTFNNIHATHSQTSSTPISSLSHNLEHEEEKKHPYRSAMIPDTDHYRSIPFNYGPLSDSTATYTSMLSTNLIQSNHSSNEQSVIGHTRTARARSATLPGTANYSPIRTNDTVSITPFRATTANLLSNGSNSLTRTVLRPTTIAFQCSQPTNTTINTTNGSSTVNITSTTNNTNQSSTTTNTTKPPIVPSRFGTSAAAAAAAHSRFVIPTNRTFSTSSLNSSAIKYTFAHPTMDSTLINTMTSQATIPKPPPTSYSRSRSAHVLSTRRSAASPVVMMDGQSNGSTTTNSNTNLYSTTKRNPNVRQTYGSYYMHRVLLPTTIH</sequence>
<dbReference type="EMBL" id="CAJOBE010000138">
    <property type="protein sequence ID" value="CAF3578729.1"/>
    <property type="molecule type" value="Genomic_DNA"/>
</dbReference>
<protein>
    <submittedName>
        <fullName evidence="2">Uncharacterized protein</fullName>
    </submittedName>
</protein>
<evidence type="ECO:0000313" key="3">
    <source>
        <dbReference type="EMBL" id="CAF3578729.1"/>
    </source>
</evidence>
<reference evidence="2" key="1">
    <citation type="submission" date="2021-02" db="EMBL/GenBank/DDBJ databases">
        <authorList>
            <person name="Nowell W R."/>
        </authorList>
    </citation>
    <scope>NUCLEOTIDE SEQUENCE</scope>
</reference>
<organism evidence="2 4">
    <name type="scientific">Rotaria sordida</name>
    <dbReference type="NCBI Taxonomy" id="392033"/>
    <lineage>
        <taxon>Eukaryota</taxon>
        <taxon>Metazoa</taxon>
        <taxon>Spiralia</taxon>
        <taxon>Gnathifera</taxon>
        <taxon>Rotifera</taxon>
        <taxon>Eurotatoria</taxon>
        <taxon>Bdelloidea</taxon>
        <taxon>Philodinida</taxon>
        <taxon>Philodinidae</taxon>
        <taxon>Rotaria</taxon>
    </lineage>
</organism>
<feature type="compositionally biased region" description="Low complexity" evidence="1">
    <location>
        <begin position="470"/>
        <end position="486"/>
    </location>
</feature>
<dbReference type="Proteomes" id="UP000663874">
    <property type="component" value="Unassembled WGS sequence"/>
</dbReference>
<feature type="region of interest" description="Disordered" evidence="1">
    <location>
        <begin position="146"/>
        <end position="168"/>
    </location>
</feature>
<feature type="compositionally biased region" description="Low complexity" evidence="1">
    <location>
        <begin position="146"/>
        <end position="166"/>
    </location>
</feature>
<proteinExistence type="predicted"/>
<evidence type="ECO:0000313" key="4">
    <source>
        <dbReference type="Proteomes" id="UP000663889"/>
    </source>
</evidence>
<evidence type="ECO:0000313" key="2">
    <source>
        <dbReference type="EMBL" id="CAF0882745.1"/>
    </source>
</evidence>
<dbReference type="Proteomes" id="UP000663889">
    <property type="component" value="Unassembled WGS sequence"/>
</dbReference>
<dbReference type="AlphaFoldDB" id="A0A813YDJ5"/>
<accession>A0A813YDJ5</accession>